<evidence type="ECO:0000256" key="4">
    <source>
        <dbReference type="ARBA" id="ARBA00022989"/>
    </source>
</evidence>
<feature type="transmembrane region" description="Helical" evidence="6">
    <location>
        <begin position="176"/>
        <end position="198"/>
    </location>
</feature>
<dbReference type="Pfam" id="PF07690">
    <property type="entry name" value="MFS_1"/>
    <property type="match status" value="1"/>
</dbReference>
<evidence type="ECO:0000256" key="5">
    <source>
        <dbReference type="ARBA" id="ARBA00023136"/>
    </source>
</evidence>
<reference evidence="8" key="1">
    <citation type="submission" date="2022-08" db="EMBL/GenBank/DDBJ databases">
        <title>Alicyclobacillus fastidiosus DSM 17978, complete genome.</title>
        <authorList>
            <person name="Wang Q."/>
            <person name="Cai R."/>
            <person name="Wang Z."/>
        </authorList>
    </citation>
    <scope>NUCLEOTIDE SEQUENCE</scope>
    <source>
        <strain evidence="8">DSM 17978</strain>
    </source>
</reference>
<feature type="transmembrane region" description="Helical" evidence="6">
    <location>
        <begin position="219"/>
        <end position="246"/>
    </location>
</feature>
<evidence type="ECO:0000259" key="7">
    <source>
        <dbReference type="PROSITE" id="PS50850"/>
    </source>
</evidence>
<protein>
    <submittedName>
        <fullName evidence="8">MFS transporter</fullName>
    </submittedName>
</protein>
<evidence type="ECO:0000256" key="2">
    <source>
        <dbReference type="ARBA" id="ARBA00022448"/>
    </source>
</evidence>
<feature type="transmembrane region" description="Helical" evidence="6">
    <location>
        <begin position="313"/>
        <end position="331"/>
    </location>
</feature>
<gene>
    <name evidence="8" type="ORF">NZD89_10300</name>
</gene>
<comment type="subcellular location">
    <subcellularLocation>
        <location evidence="1">Cell membrane</location>
        <topology evidence="1">Multi-pass membrane protein</topology>
    </subcellularLocation>
</comment>
<keyword evidence="5 6" id="KW-0472">Membrane</keyword>
<dbReference type="CDD" id="cd17478">
    <property type="entry name" value="MFS_FsR"/>
    <property type="match status" value="1"/>
</dbReference>
<dbReference type="PANTHER" id="PTHR43129">
    <property type="entry name" value="FOSMIDOMYCIN RESISTANCE PROTEIN"/>
    <property type="match status" value="1"/>
</dbReference>
<dbReference type="PROSITE" id="PS00216">
    <property type="entry name" value="SUGAR_TRANSPORT_1"/>
    <property type="match status" value="1"/>
</dbReference>
<evidence type="ECO:0000256" key="3">
    <source>
        <dbReference type="ARBA" id="ARBA00022692"/>
    </source>
</evidence>
<dbReference type="EMBL" id="CP104067">
    <property type="protein sequence ID" value="WAH43736.1"/>
    <property type="molecule type" value="Genomic_DNA"/>
</dbReference>
<dbReference type="Gene3D" id="1.20.1250.20">
    <property type="entry name" value="MFS general substrate transporter like domains"/>
    <property type="match status" value="1"/>
</dbReference>
<proteinExistence type="predicted"/>
<name>A0ABY6ZNR3_9BACL</name>
<sequence length="403" mass="43669">MSSSSNTKRRPLLKDFHLPESSVWKLSGAHVLNDLMTTGLVPALLPLYKAAFHLSYIETTLIVLVSYITSSIIQPISGLITDRHPFVWLLPIGVFCTCFGLAISGIVPNYALLMVCIALSGFGSGAFHPEASRATNLAAGENRGLTQSIFQVGGNLGQAVGPLMMPLFIITLGLHGLLWFLIAAILAFLLTWWVLPRYKQQLQKGEAKKAVAEGKHSRVGIILLVLVVAIRSWAQIGIVSFLPFYYLEQHIPLGTGDMMTFVFLFAGAIGTLIGGTISDRIGRKWLLMGSMILTIPFAWLLPTMHGLNAGVDLFFFGFFILSSFAVTVVYGQMMLPNNIGLASGLMIGFGVGAGGIGATLMGWIADHYAVSTVLDFIAILPIIAAIITFFLPNDKKLVRSRLK</sequence>
<feature type="domain" description="Major facilitator superfamily (MFS) profile" evidence="7">
    <location>
        <begin position="22"/>
        <end position="396"/>
    </location>
</feature>
<dbReference type="Proteomes" id="UP001164761">
    <property type="component" value="Chromosome"/>
</dbReference>
<keyword evidence="4 6" id="KW-1133">Transmembrane helix</keyword>
<feature type="transmembrane region" description="Helical" evidence="6">
    <location>
        <begin position="50"/>
        <end position="73"/>
    </location>
</feature>
<feature type="transmembrane region" description="Helical" evidence="6">
    <location>
        <begin position="110"/>
        <end position="128"/>
    </location>
</feature>
<dbReference type="InterPro" id="IPR020846">
    <property type="entry name" value="MFS_dom"/>
</dbReference>
<feature type="transmembrane region" description="Helical" evidence="6">
    <location>
        <begin position="85"/>
        <end position="104"/>
    </location>
</feature>
<evidence type="ECO:0000313" key="9">
    <source>
        <dbReference type="Proteomes" id="UP001164761"/>
    </source>
</evidence>
<evidence type="ECO:0000256" key="6">
    <source>
        <dbReference type="SAM" id="Phobius"/>
    </source>
</evidence>
<evidence type="ECO:0000313" key="8">
    <source>
        <dbReference type="EMBL" id="WAH43736.1"/>
    </source>
</evidence>
<feature type="transmembrane region" description="Helical" evidence="6">
    <location>
        <begin position="370"/>
        <end position="391"/>
    </location>
</feature>
<feature type="transmembrane region" description="Helical" evidence="6">
    <location>
        <begin position="285"/>
        <end position="301"/>
    </location>
</feature>
<dbReference type="InterPro" id="IPR011701">
    <property type="entry name" value="MFS"/>
</dbReference>
<feature type="transmembrane region" description="Helical" evidence="6">
    <location>
        <begin position="343"/>
        <end position="364"/>
    </location>
</feature>
<dbReference type="RefSeq" id="WP_268007630.1">
    <property type="nucleotide sequence ID" value="NZ_BSUT01000001.1"/>
</dbReference>
<keyword evidence="3 6" id="KW-0812">Transmembrane</keyword>
<dbReference type="SUPFAM" id="SSF103473">
    <property type="entry name" value="MFS general substrate transporter"/>
    <property type="match status" value="1"/>
</dbReference>
<keyword evidence="2" id="KW-0813">Transport</keyword>
<dbReference type="PANTHER" id="PTHR43129:SF1">
    <property type="entry name" value="FOSMIDOMYCIN RESISTANCE PROTEIN"/>
    <property type="match status" value="1"/>
</dbReference>
<accession>A0ABY6ZNR3</accession>
<dbReference type="InterPro" id="IPR005829">
    <property type="entry name" value="Sugar_transporter_CS"/>
</dbReference>
<keyword evidence="9" id="KW-1185">Reference proteome</keyword>
<dbReference type="PROSITE" id="PS50850">
    <property type="entry name" value="MFS"/>
    <property type="match status" value="1"/>
</dbReference>
<dbReference type="InterPro" id="IPR036259">
    <property type="entry name" value="MFS_trans_sf"/>
</dbReference>
<organism evidence="8 9">
    <name type="scientific">Alicyclobacillus fastidiosus</name>
    <dbReference type="NCBI Taxonomy" id="392011"/>
    <lineage>
        <taxon>Bacteria</taxon>
        <taxon>Bacillati</taxon>
        <taxon>Bacillota</taxon>
        <taxon>Bacilli</taxon>
        <taxon>Bacillales</taxon>
        <taxon>Alicyclobacillaceae</taxon>
        <taxon>Alicyclobacillus</taxon>
    </lineage>
</organism>
<feature type="transmembrane region" description="Helical" evidence="6">
    <location>
        <begin position="258"/>
        <end position="278"/>
    </location>
</feature>
<evidence type="ECO:0000256" key="1">
    <source>
        <dbReference type="ARBA" id="ARBA00004651"/>
    </source>
</evidence>